<evidence type="ECO:0000313" key="3">
    <source>
        <dbReference type="Proteomes" id="UP000015106"/>
    </source>
</evidence>
<proteinExistence type="predicted"/>
<dbReference type="Gramene" id="TuG1812G0500000646.01.T01">
    <property type="protein sequence ID" value="TuG1812G0500000646.01.T01.cds421663"/>
    <property type="gene ID" value="TuG1812G0500000646.01"/>
</dbReference>
<accession>A0A8R7UEH6</accession>
<sequence>MLLQEIHLDGLVEDDIVWKHTLSGHYSAASAYKAQFLVMVLSPMDQMVWKVWAPSKVKFFASLAIQDRIWTADRLAKR</sequence>
<organism evidence="2 3">
    <name type="scientific">Triticum urartu</name>
    <name type="common">Red wild einkorn</name>
    <name type="synonym">Crithodium urartu</name>
    <dbReference type="NCBI Taxonomy" id="4572"/>
    <lineage>
        <taxon>Eukaryota</taxon>
        <taxon>Viridiplantae</taxon>
        <taxon>Streptophyta</taxon>
        <taxon>Embryophyta</taxon>
        <taxon>Tracheophyta</taxon>
        <taxon>Spermatophyta</taxon>
        <taxon>Magnoliopsida</taxon>
        <taxon>Liliopsida</taxon>
        <taxon>Poales</taxon>
        <taxon>Poaceae</taxon>
        <taxon>BOP clade</taxon>
        <taxon>Pooideae</taxon>
        <taxon>Triticodae</taxon>
        <taxon>Triticeae</taxon>
        <taxon>Triticinae</taxon>
        <taxon>Triticum</taxon>
    </lineage>
</organism>
<keyword evidence="3" id="KW-1185">Reference proteome</keyword>
<dbReference type="AlphaFoldDB" id="A0A8R7UEH6"/>
<dbReference type="Proteomes" id="UP000015106">
    <property type="component" value="Chromosome 5"/>
</dbReference>
<reference evidence="2" key="3">
    <citation type="submission" date="2022-06" db="UniProtKB">
        <authorList>
            <consortium name="EnsemblPlants"/>
        </authorList>
    </citation>
    <scope>IDENTIFICATION</scope>
</reference>
<feature type="domain" description="Reverse transcriptase zinc-binding" evidence="1">
    <location>
        <begin position="26"/>
        <end position="78"/>
    </location>
</feature>
<evidence type="ECO:0000313" key="2">
    <source>
        <dbReference type="EnsemblPlants" id="TuG1812G0500000646.01.T01.cds421663"/>
    </source>
</evidence>
<name>A0A8R7UEH6_TRIUA</name>
<dbReference type="EnsemblPlants" id="TuG1812G0500000646.01.T01">
    <property type="protein sequence ID" value="TuG1812G0500000646.01.T01.cds421663"/>
    <property type="gene ID" value="TuG1812G0500000646.01"/>
</dbReference>
<evidence type="ECO:0000259" key="1">
    <source>
        <dbReference type="Pfam" id="PF13966"/>
    </source>
</evidence>
<reference evidence="2" key="2">
    <citation type="submission" date="2018-03" db="EMBL/GenBank/DDBJ databases">
        <title>The Triticum urartu genome reveals the dynamic nature of wheat genome evolution.</title>
        <authorList>
            <person name="Ling H."/>
            <person name="Ma B."/>
            <person name="Shi X."/>
            <person name="Liu H."/>
            <person name="Dong L."/>
            <person name="Sun H."/>
            <person name="Cao Y."/>
            <person name="Gao Q."/>
            <person name="Zheng S."/>
            <person name="Li Y."/>
            <person name="Yu Y."/>
            <person name="Du H."/>
            <person name="Qi M."/>
            <person name="Li Y."/>
            <person name="Yu H."/>
            <person name="Cui Y."/>
            <person name="Wang N."/>
            <person name="Chen C."/>
            <person name="Wu H."/>
            <person name="Zhao Y."/>
            <person name="Zhang J."/>
            <person name="Li Y."/>
            <person name="Zhou W."/>
            <person name="Zhang B."/>
            <person name="Hu W."/>
            <person name="Eijk M."/>
            <person name="Tang J."/>
            <person name="Witsenboer H."/>
            <person name="Zhao S."/>
            <person name="Li Z."/>
            <person name="Zhang A."/>
            <person name="Wang D."/>
            <person name="Liang C."/>
        </authorList>
    </citation>
    <scope>NUCLEOTIDE SEQUENCE [LARGE SCALE GENOMIC DNA]</scope>
    <source>
        <strain evidence="2">cv. G1812</strain>
    </source>
</reference>
<dbReference type="InterPro" id="IPR026960">
    <property type="entry name" value="RVT-Znf"/>
</dbReference>
<reference evidence="3" key="1">
    <citation type="journal article" date="2013" name="Nature">
        <title>Draft genome of the wheat A-genome progenitor Triticum urartu.</title>
        <authorList>
            <person name="Ling H.Q."/>
            <person name="Zhao S."/>
            <person name="Liu D."/>
            <person name="Wang J."/>
            <person name="Sun H."/>
            <person name="Zhang C."/>
            <person name="Fan H."/>
            <person name="Li D."/>
            <person name="Dong L."/>
            <person name="Tao Y."/>
            <person name="Gao C."/>
            <person name="Wu H."/>
            <person name="Li Y."/>
            <person name="Cui Y."/>
            <person name="Guo X."/>
            <person name="Zheng S."/>
            <person name="Wang B."/>
            <person name="Yu K."/>
            <person name="Liang Q."/>
            <person name="Yang W."/>
            <person name="Lou X."/>
            <person name="Chen J."/>
            <person name="Feng M."/>
            <person name="Jian J."/>
            <person name="Zhang X."/>
            <person name="Luo G."/>
            <person name="Jiang Y."/>
            <person name="Liu J."/>
            <person name="Wang Z."/>
            <person name="Sha Y."/>
            <person name="Zhang B."/>
            <person name="Wu H."/>
            <person name="Tang D."/>
            <person name="Shen Q."/>
            <person name="Xue P."/>
            <person name="Zou S."/>
            <person name="Wang X."/>
            <person name="Liu X."/>
            <person name="Wang F."/>
            <person name="Yang Y."/>
            <person name="An X."/>
            <person name="Dong Z."/>
            <person name="Zhang K."/>
            <person name="Zhang X."/>
            <person name="Luo M.C."/>
            <person name="Dvorak J."/>
            <person name="Tong Y."/>
            <person name="Wang J."/>
            <person name="Yang H."/>
            <person name="Li Z."/>
            <person name="Wang D."/>
            <person name="Zhang A."/>
            <person name="Wang J."/>
        </authorList>
    </citation>
    <scope>NUCLEOTIDE SEQUENCE</scope>
    <source>
        <strain evidence="3">cv. G1812</strain>
    </source>
</reference>
<protein>
    <recommendedName>
        <fullName evidence="1">Reverse transcriptase zinc-binding domain-containing protein</fullName>
    </recommendedName>
</protein>
<dbReference type="Pfam" id="PF13966">
    <property type="entry name" value="zf-RVT"/>
    <property type="match status" value="1"/>
</dbReference>